<dbReference type="Pfam" id="PF00589">
    <property type="entry name" value="Phage_integrase"/>
    <property type="match status" value="1"/>
</dbReference>
<keyword evidence="5 10" id="KW-0159">Chromosome partition</keyword>
<dbReference type="HAMAP" id="MF_01808">
    <property type="entry name" value="Recomb_XerC_XerD"/>
    <property type="match status" value="1"/>
</dbReference>
<dbReference type="InterPro" id="IPR023009">
    <property type="entry name" value="Tyrosine_recombinase_XerC/XerD"/>
</dbReference>
<name>A0A1D9MJS9_9ACTO</name>
<dbReference type="CDD" id="cd00798">
    <property type="entry name" value="INT_XerDC_C"/>
    <property type="match status" value="1"/>
</dbReference>
<evidence type="ECO:0000256" key="6">
    <source>
        <dbReference type="ARBA" id="ARBA00022908"/>
    </source>
</evidence>
<dbReference type="InterPro" id="IPR004107">
    <property type="entry name" value="Integrase_SAM-like_N"/>
</dbReference>
<dbReference type="InterPro" id="IPR002104">
    <property type="entry name" value="Integrase_catalytic"/>
</dbReference>
<dbReference type="SUPFAM" id="SSF56349">
    <property type="entry name" value="DNA breaking-rejoining enzymes"/>
    <property type="match status" value="1"/>
</dbReference>
<dbReference type="InterPro" id="IPR010998">
    <property type="entry name" value="Integrase_recombinase_N"/>
</dbReference>
<dbReference type="KEGG" id="avu:BK816_04240"/>
<dbReference type="NCBIfam" id="TIGR02225">
    <property type="entry name" value="recomb_XerD"/>
    <property type="match status" value="1"/>
</dbReference>
<dbReference type="PANTHER" id="PTHR30349:SF81">
    <property type="entry name" value="TYROSINE RECOMBINASE XERC"/>
    <property type="match status" value="1"/>
</dbReference>
<proteinExistence type="inferred from homology"/>
<comment type="subunit">
    <text evidence="10">Forms a cyclic heterotetrameric complex composed of two molecules of XerC and two molecules of XerD.</text>
</comment>
<comment type="similarity">
    <text evidence="10">Belongs to the 'phage' integrase family. XerC subfamily.</text>
</comment>
<dbReference type="InterPro" id="IPR050090">
    <property type="entry name" value="Tyrosine_recombinase_XerCD"/>
</dbReference>
<gene>
    <name evidence="10" type="primary">xerC</name>
    <name evidence="13" type="ORF">BK816_04240</name>
</gene>
<sequence length="304" mass="33470">MQISQMLSQFLVHLRVERGVSTHTSAAYRRDCEKYVDFLQEKGCTDVAEITPTLVSEFMVHLGKSGLAPASINRTLSAVKALHRYGIEEQLTTNDPTYLQTSTKLGKQLPKALTTDEVEALLAGTEQADEVISLRDRALLELAYATGARVSELINLSVQDLNTENEIAFVTVTGKGNKQRLVPVGSFALQAVEAYLVRSRPALAAKGSGYPELFLNKRGRPLSRQSAWEIIQDAAQRAEITAEVSPHTLRHSFATHLLEGGADIRVVQELLGHASVTTTQIYTKLSNHLLREVYLGAHPRALKE</sequence>
<organism evidence="13 14">
    <name type="scientific">Boudabousia tangfeifanii</name>
    <dbReference type="NCBI Taxonomy" id="1912795"/>
    <lineage>
        <taxon>Bacteria</taxon>
        <taxon>Bacillati</taxon>
        <taxon>Actinomycetota</taxon>
        <taxon>Actinomycetes</taxon>
        <taxon>Actinomycetales</taxon>
        <taxon>Actinomycetaceae</taxon>
        <taxon>Boudabousia</taxon>
    </lineage>
</organism>
<evidence type="ECO:0000313" key="13">
    <source>
        <dbReference type="EMBL" id="AOZ72601.1"/>
    </source>
</evidence>
<evidence type="ECO:0000256" key="8">
    <source>
        <dbReference type="ARBA" id="ARBA00023172"/>
    </source>
</evidence>
<dbReference type="STRING" id="1912795.BK816_04240"/>
<dbReference type="InterPro" id="IPR013762">
    <property type="entry name" value="Integrase-like_cat_sf"/>
</dbReference>
<keyword evidence="9 10" id="KW-0131">Cell cycle</keyword>
<evidence type="ECO:0000256" key="10">
    <source>
        <dbReference type="HAMAP-Rule" id="MF_01808"/>
    </source>
</evidence>
<evidence type="ECO:0000259" key="12">
    <source>
        <dbReference type="PROSITE" id="PS51900"/>
    </source>
</evidence>
<dbReference type="InterPro" id="IPR044068">
    <property type="entry name" value="CB"/>
</dbReference>
<dbReference type="InterPro" id="IPR011010">
    <property type="entry name" value="DNA_brk_join_enz"/>
</dbReference>
<dbReference type="RefSeq" id="WP_071164067.1">
    <property type="nucleotide sequence ID" value="NZ_CP017812.1"/>
</dbReference>
<dbReference type="Gene3D" id="1.10.150.130">
    <property type="match status" value="1"/>
</dbReference>
<evidence type="ECO:0000256" key="2">
    <source>
        <dbReference type="ARBA" id="ARBA00010450"/>
    </source>
</evidence>
<accession>A0A1D9MJS9</accession>
<keyword evidence="7 10" id="KW-0238">DNA-binding</keyword>
<feature type="active site" evidence="10">
    <location>
        <position position="273"/>
    </location>
</feature>
<dbReference type="GO" id="GO:0005737">
    <property type="term" value="C:cytoplasm"/>
    <property type="evidence" value="ECO:0007669"/>
    <property type="project" value="UniProtKB-SubCell"/>
</dbReference>
<evidence type="ECO:0000256" key="7">
    <source>
        <dbReference type="ARBA" id="ARBA00023125"/>
    </source>
</evidence>
<evidence type="ECO:0000256" key="9">
    <source>
        <dbReference type="ARBA" id="ARBA00023306"/>
    </source>
</evidence>
<dbReference type="PANTHER" id="PTHR30349">
    <property type="entry name" value="PHAGE INTEGRASE-RELATED"/>
    <property type="match status" value="1"/>
</dbReference>
<keyword evidence="8 10" id="KW-0233">DNA recombination</keyword>
<feature type="active site" evidence="10">
    <location>
        <position position="250"/>
    </location>
</feature>
<evidence type="ECO:0000313" key="14">
    <source>
        <dbReference type="Proteomes" id="UP000176288"/>
    </source>
</evidence>
<keyword evidence="3 10" id="KW-0963">Cytoplasm</keyword>
<protein>
    <recommendedName>
        <fullName evidence="10">Tyrosine recombinase XerC</fullName>
    </recommendedName>
</protein>
<evidence type="ECO:0000256" key="1">
    <source>
        <dbReference type="ARBA" id="ARBA00004496"/>
    </source>
</evidence>
<comment type="function">
    <text evidence="10">Site-specific tyrosine recombinase, which acts by catalyzing the cutting and rejoining of the recombining DNA molecules. The XerC-XerD complex is essential to convert dimers of the bacterial chromosome into monomers to permit their segregation at cell division. It also contributes to the segregational stability of plasmids.</text>
</comment>
<feature type="domain" description="Core-binding (CB)" evidence="12">
    <location>
        <begin position="1"/>
        <end position="87"/>
    </location>
</feature>
<dbReference type="Proteomes" id="UP000176288">
    <property type="component" value="Chromosome"/>
</dbReference>
<dbReference type="GO" id="GO:0003677">
    <property type="term" value="F:DNA binding"/>
    <property type="evidence" value="ECO:0007669"/>
    <property type="project" value="UniProtKB-UniRule"/>
</dbReference>
<feature type="active site" evidence="10">
    <location>
        <position position="175"/>
    </location>
</feature>
<evidence type="ECO:0000259" key="11">
    <source>
        <dbReference type="PROSITE" id="PS51898"/>
    </source>
</evidence>
<reference evidence="13 14" key="1">
    <citation type="submission" date="2016-10" db="EMBL/GenBank/DDBJ databases">
        <title>Actinomyces aegypiusis sp. nov., isolated from the Aegypius monachus in Qinghai Tibet Plateau China.</title>
        <authorList>
            <person name="Wang Y."/>
        </authorList>
    </citation>
    <scope>NUCLEOTIDE SEQUENCE [LARGE SCALE GENOMIC DNA]</scope>
    <source>
        <strain evidence="13 14">VUL4_3</strain>
    </source>
</reference>
<dbReference type="Pfam" id="PF02899">
    <property type="entry name" value="Phage_int_SAM_1"/>
    <property type="match status" value="1"/>
</dbReference>
<keyword evidence="4 10" id="KW-0132">Cell division</keyword>
<evidence type="ECO:0000256" key="4">
    <source>
        <dbReference type="ARBA" id="ARBA00022618"/>
    </source>
</evidence>
<dbReference type="GO" id="GO:0051301">
    <property type="term" value="P:cell division"/>
    <property type="evidence" value="ECO:0007669"/>
    <property type="project" value="UniProtKB-KW"/>
</dbReference>
<keyword evidence="14" id="KW-1185">Reference proteome</keyword>
<comment type="similarity">
    <text evidence="2">Belongs to the 'phage' integrase family. XerD subfamily.</text>
</comment>
<dbReference type="NCBIfam" id="NF001399">
    <property type="entry name" value="PRK00283.1"/>
    <property type="match status" value="1"/>
</dbReference>
<dbReference type="GO" id="GO:0006313">
    <property type="term" value="P:DNA transposition"/>
    <property type="evidence" value="ECO:0007669"/>
    <property type="project" value="UniProtKB-UniRule"/>
</dbReference>
<dbReference type="OrthoDB" id="9801717at2"/>
<dbReference type="GO" id="GO:0009037">
    <property type="term" value="F:tyrosine-based site-specific recombinase activity"/>
    <property type="evidence" value="ECO:0007669"/>
    <property type="project" value="UniProtKB-UniRule"/>
</dbReference>
<dbReference type="GO" id="GO:0007059">
    <property type="term" value="P:chromosome segregation"/>
    <property type="evidence" value="ECO:0007669"/>
    <property type="project" value="UniProtKB-UniRule"/>
</dbReference>
<dbReference type="InterPro" id="IPR011932">
    <property type="entry name" value="Recomb_XerD"/>
</dbReference>
<dbReference type="Gene3D" id="1.10.443.10">
    <property type="entry name" value="Intergrase catalytic core"/>
    <property type="match status" value="1"/>
</dbReference>
<feature type="active site" evidence="10">
    <location>
        <position position="149"/>
    </location>
</feature>
<dbReference type="EMBL" id="CP017812">
    <property type="protein sequence ID" value="AOZ72601.1"/>
    <property type="molecule type" value="Genomic_DNA"/>
</dbReference>
<feature type="domain" description="Tyr recombinase" evidence="11">
    <location>
        <begin position="108"/>
        <end position="295"/>
    </location>
</feature>
<evidence type="ECO:0000256" key="5">
    <source>
        <dbReference type="ARBA" id="ARBA00022829"/>
    </source>
</evidence>
<comment type="subcellular location">
    <subcellularLocation>
        <location evidence="1 10">Cytoplasm</location>
    </subcellularLocation>
</comment>
<dbReference type="PROSITE" id="PS51900">
    <property type="entry name" value="CB"/>
    <property type="match status" value="1"/>
</dbReference>
<evidence type="ECO:0000256" key="3">
    <source>
        <dbReference type="ARBA" id="ARBA00022490"/>
    </source>
</evidence>
<feature type="active site" description="O-(3'-phospho-DNA)-tyrosine intermediate" evidence="10">
    <location>
        <position position="282"/>
    </location>
</feature>
<dbReference type="PROSITE" id="PS51898">
    <property type="entry name" value="TYR_RECOMBINASE"/>
    <property type="match status" value="1"/>
</dbReference>
<dbReference type="AlphaFoldDB" id="A0A1D9MJS9"/>
<feature type="active site" evidence="10">
    <location>
        <position position="247"/>
    </location>
</feature>
<keyword evidence="6 10" id="KW-0229">DNA integration</keyword>